<dbReference type="PATRIC" id="fig|206506.3.peg.1007"/>
<sequence length="518" mass="56202">MNMFDLTARRARLGPDRLALEDLADGTRYTYRELDERAARFAAAAVEHWGLAPGARVAWLGHNRAEFFAMLFGCAKAGLILVPLNWRLAVPELEVLLTDCQPEVLIHGGEFTAVAIELATRHPAPLRLVSLDGAAGAAHTAAHTAANARDYAADLAAVTPDPHPHADRDADSPWYLLYTSGTTSRPKGVIQTFRMMMANYLNIGLAVRLSADDILLNVLPVFHTAGINLYSSGVLMLGGTVLVQRSFDAEQALEILSQRATLFFGVPAIYQALLAHPGFDGTRLQRVRSWSCGGAAMPAAVSQRYADAGILVRTGMGMTEAGPTVFLLDEDQVLRKPGAAGRPQLVTEVRIVDRNGRDVEPGEAGELLVRGPGVTPGYWQRPDATAETMLEGGWLRTGDVARCDEDGDYTIVDRWKDMFISGGENVYPAEVEAVLLQHPAVAEVAVVGMADERWGEVGHASVVIADGADTPDAEALRRFCRERLAGYKVPKVFQVREALPRNAMGKVIKQELRDAARH</sequence>
<dbReference type="InterPro" id="IPR000873">
    <property type="entry name" value="AMP-dep_synth/lig_dom"/>
</dbReference>
<dbReference type="Pfam" id="PF00501">
    <property type="entry name" value="AMP-binding"/>
    <property type="match status" value="1"/>
</dbReference>
<keyword evidence="2" id="KW-0436">Ligase</keyword>
<dbReference type="Gene3D" id="3.30.300.30">
    <property type="match status" value="1"/>
</dbReference>
<evidence type="ECO:0000313" key="5">
    <source>
        <dbReference type="EMBL" id="KKO72373.1"/>
    </source>
</evidence>
<dbReference type="RefSeq" id="WP_068368182.1">
    <property type="nucleotide sequence ID" value="NZ_CP033936.1"/>
</dbReference>
<dbReference type="InterPro" id="IPR020845">
    <property type="entry name" value="AMP-binding_CS"/>
</dbReference>
<dbReference type="InterPro" id="IPR050237">
    <property type="entry name" value="ATP-dep_AMP-bd_enzyme"/>
</dbReference>
<dbReference type="PANTHER" id="PTHR43767:SF1">
    <property type="entry name" value="NONRIBOSOMAL PEPTIDE SYNTHASE PES1 (EUROFUNG)-RELATED"/>
    <property type="match status" value="1"/>
</dbReference>
<dbReference type="InterPro" id="IPR025110">
    <property type="entry name" value="AMP-bd_C"/>
</dbReference>
<dbReference type="GO" id="GO:0016878">
    <property type="term" value="F:acid-thiol ligase activity"/>
    <property type="evidence" value="ECO:0007669"/>
    <property type="project" value="UniProtKB-ARBA"/>
</dbReference>
<protein>
    <submittedName>
        <fullName evidence="5">AMP-dependent synthetase</fullName>
    </submittedName>
</protein>
<dbReference type="EMBL" id="LBNE01000002">
    <property type="protein sequence ID" value="KKO72373.1"/>
    <property type="molecule type" value="Genomic_DNA"/>
</dbReference>
<evidence type="ECO:0000259" key="4">
    <source>
        <dbReference type="Pfam" id="PF13193"/>
    </source>
</evidence>
<feature type="domain" description="AMP-binding enzyme C-terminal" evidence="4">
    <location>
        <begin position="430"/>
        <end position="506"/>
    </location>
</feature>
<dbReference type="CDD" id="cd17631">
    <property type="entry name" value="FACL_FadD13-like"/>
    <property type="match status" value="1"/>
</dbReference>
<dbReference type="AlphaFoldDB" id="A0A171KU06"/>
<evidence type="ECO:0000256" key="2">
    <source>
        <dbReference type="ARBA" id="ARBA00022598"/>
    </source>
</evidence>
<dbReference type="PROSITE" id="PS00455">
    <property type="entry name" value="AMP_BINDING"/>
    <property type="match status" value="1"/>
</dbReference>
<dbReference type="InterPro" id="IPR045851">
    <property type="entry name" value="AMP-bd_C_sf"/>
</dbReference>
<dbReference type="Proteomes" id="UP000078084">
    <property type="component" value="Unassembled WGS sequence"/>
</dbReference>
<dbReference type="PANTHER" id="PTHR43767">
    <property type="entry name" value="LONG-CHAIN-FATTY-ACID--COA LIGASE"/>
    <property type="match status" value="1"/>
</dbReference>
<dbReference type="FunFam" id="3.30.300.30:FF:000008">
    <property type="entry name" value="2,3-dihydroxybenzoate-AMP ligase"/>
    <property type="match status" value="1"/>
</dbReference>
<dbReference type="Pfam" id="PF13193">
    <property type="entry name" value="AMP-binding_C"/>
    <property type="match status" value="1"/>
</dbReference>
<dbReference type="SUPFAM" id="SSF56801">
    <property type="entry name" value="Acetyl-CoA synthetase-like"/>
    <property type="match status" value="1"/>
</dbReference>
<comment type="caution">
    <text evidence="5">The sequence shown here is derived from an EMBL/GenBank/DDBJ whole genome shotgun (WGS) entry which is preliminary data.</text>
</comment>
<proteinExistence type="inferred from homology"/>
<evidence type="ECO:0000256" key="1">
    <source>
        <dbReference type="ARBA" id="ARBA00006432"/>
    </source>
</evidence>
<evidence type="ECO:0000259" key="3">
    <source>
        <dbReference type="Pfam" id="PF00501"/>
    </source>
</evidence>
<dbReference type="GeneID" id="99726332"/>
<dbReference type="STRING" id="206506.AAV32_04650"/>
<keyword evidence="6" id="KW-1185">Reference proteome</keyword>
<organism evidence="5 6">
    <name type="scientific">Kerstersia gyiorum</name>
    <dbReference type="NCBI Taxonomy" id="206506"/>
    <lineage>
        <taxon>Bacteria</taxon>
        <taxon>Pseudomonadati</taxon>
        <taxon>Pseudomonadota</taxon>
        <taxon>Betaproteobacteria</taxon>
        <taxon>Burkholderiales</taxon>
        <taxon>Alcaligenaceae</taxon>
        <taxon>Kerstersia</taxon>
    </lineage>
</organism>
<dbReference type="OrthoDB" id="9766486at2"/>
<name>A0A171KU06_9BURK</name>
<gene>
    <name evidence="5" type="ORF">AAV32_04650</name>
</gene>
<dbReference type="Gene3D" id="3.40.50.12780">
    <property type="entry name" value="N-terminal domain of ligase-like"/>
    <property type="match status" value="1"/>
</dbReference>
<evidence type="ECO:0000313" key="6">
    <source>
        <dbReference type="Proteomes" id="UP000078084"/>
    </source>
</evidence>
<feature type="domain" description="AMP-dependent synthetase/ligase" evidence="3">
    <location>
        <begin position="9"/>
        <end position="379"/>
    </location>
</feature>
<dbReference type="InterPro" id="IPR042099">
    <property type="entry name" value="ANL_N_sf"/>
</dbReference>
<accession>A0A171KU06</accession>
<comment type="similarity">
    <text evidence="1">Belongs to the ATP-dependent AMP-binding enzyme family.</text>
</comment>
<reference evidence="5 6" key="1">
    <citation type="submission" date="2015-04" db="EMBL/GenBank/DDBJ databases">
        <title>Genome sequence of Kerstersia gyiorum CG1.</title>
        <authorList>
            <person name="Greninger A.L."/>
            <person name="Kozyreva V."/>
            <person name="Chaturvedi V."/>
        </authorList>
    </citation>
    <scope>NUCLEOTIDE SEQUENCE [LARGE SCALE GENOMIC DNA]</scope>
    <source>
        <strain evidence="5 6">CG1</strain>
    </source>
</reference>